<reference evidence="2" key="1">
    <citation type="journal article" date="2021" name="J Fungi (Basel)">
        <title>Virulence traits and population genomics of the black yeast Aureobasidium melanogenum.</title>
        <authorList>
            <person name="Cernosa A."/>
            <person name="Sun X."/>
            <person name="Gostincar C."/>
            <person name="Fang C."/>
            <person name="Gunde-Cimerman N."/>
            <person name="Song Z."/>
        </authorList>
    </citation>
    <scope>NUCLEOTIDE SEQUENCE</scope>
    <source>
        <strain evidence="2">EXF-9911</strain>
    </source>
</reference>
<evidence type="ECO:0000256" key="1">
    <source>
        <dbReference type="SAM" id="MobiDB-lite"/>
    </source>
</evidence>
<accession>A0A9P8JEU5</accession>
<feature type="region of interest" description="Disordered" evidence="1">
    <location>
        <begin position="146"/>
        <end position="171"/>
    </location>
</feature>
<feature type="non-terminal residue" evidence="2">
    <location>
        <position position="1"/>
    </location>
</feature>
<feature type="region of interest" description="Disordered" evidence="1">
    <location>
        <begin position="203"/>
        <end position="231"/>
    </location>
</feature>
<name>A0A9P8JEU5_AURME</name>
<reference evidence="2" key="2">
    <citation type="submission" date="2021-08" db="EMBL/GenBank/DDBJ databases">
        <authorList>
            <person name="Gostincar C."/>
            <person name="Sun X."/>
            <person name="Song Z."/>
            <person name="Gunde-Cimerman N."/>
        </authorList>
    </citation>
    <scope>NUCLEOTIDE SEQUENCE</scope>
    <source>
        <strain evidence="2">EXF-9911</strain>
    </source>
</reference>
<dbReference type="EMBL" id="JAHFXF010000013">
    <property type="protein sequence ID" value="KAG9700600.1"/>
    <property type="molecule type" value="Genomic_DNA"/>
</dbReference>
<sequence>MATKHNPEKDISFLLAVVHNLTITSDYVNRAIANWPTDLCSAPAGGEDLGRRLDEIWQKWTGNEIAAASVAAEKKLDGTSSSKAIIIDDSDDEIEKPITPISPRILPCKFRIPPAASLVTPLGVEKVVVTPKIEHNNSKIVVNLGESDHEESTPAMNRACPTTKNDPGLLTPQSLEKEVTANLKAMKPTNKAKKTINACSIKAKKRPVNNDSEAESDDDIPTGPPTIGSTRKRRAIDYYKALFNDQVVDNSDDDYQYEEIDNDRRLNEKYDSLCPVLATPSKRQKKARS</sequence>
<comment type="caution">
    <text evidence="2">The sequence shown here is derived from an EMBL/GenBank/DDBJ whole genome shotgun (WGS) entry which is preliminary data.</text>
</comment>
<proteinExistence type="predicted"/>
<dbReference type="AlphaFoldDB" id="A0A9P8JEU5"/>
<dbReference type="Proteomes" id="UP000779574">
    <property type="component" value="Unassembled WGS sequence"/>
</dbReference>
<protein>
    <submittedName>
        <fullName evidence="2">Uncharacterized protein</fullName>
    </submittedName>
</protein>
<dbReference type="OrthoDB" id="3915165at2759"/>
<organism evidence="2 3">
    <name type="scientific">Aureobasidium melanogenum</name>
    <name type="common">Aureobasidium pullulans var. melanogenum</name>
    <dbReference type="NCBI Taxonomy" id="46634"/>
    <lineage>
        <taxon>Eukaryota</taxon>
        <taxon>Fungi</taxon>
        <taxon>Dikarya</taxon>
        <taxon>Ascomycota</taxon>
        <taxon>Pezizomycotina</taxon>
        <taxon>Dothideomycetes</taxon>
        <taxon>Dothideomycetidae</taxon>
        <taxon>Dothideales</taxon>
        <taxon>Saccotheciaceae</taxon>
        <taxon>Aureobasidium</taxon>
    </lineage>
</organism>
<evidence type="ECO:0000313" key="3">
    <source>
        <dbReference type="Proteomes" id="UP000779574"/>
    </source>
</evidence>
<gene>
    <name evidence="2" type="ORF">KCU76_g657</name>
</gene>
<evidence type="ECO:0000313" key="2">
    <source>
        <dbReference type="EMBL" id="KAG9700600.1"/>
    </source>
</evidence>